<evidence type="ECO:0000313" key="2">
    <source>
        <dbReference type="EMBL" id="KAF2074298.1"/>
    </source>
</evidence>
<keyword evidence="1" id="KW-1133">Transmembrane helix</keyword>
<name>A0A8J4PTE6_9MYCE</name>
<reference evidence="2" key="1">
    <citation type="submission" date="2020-01" db="EMBL/GenBank/DDBJ databases">
        <title>Development of genomics and gene disruption for Polysphondylium violaceum indicates a role for the polyketide synthase stlB in stalk morphogenesis.</title>
        <authorList>
            <person name="Narita B."/>
            <person name="Kawabe Y."/>
            <person name="Kin K."/>
            <person name="Saito T."/>
            <person name="Gibbs R."/>
            <person name="Kuspa A."/>
            <person name="Muzny D."/>
            <person name="Queller D."/>
            <person name="Richards S."/>
            <person name="Strassman J."/>
            <person name="Sucgang R."/>
            <person name="Worley K."/>
            <person name="Schaap P."/>
        </authorList>
    </citation>
    <scope>NUCLEOTIDE SEQUENCE</scope>
    <source>
        <strain evidence="2">QSvi11</strain>
    </source>
</reference>
<keyword evidence="1" id="KW-0812">Transmembrane</keyword>
<organism evidence="2 3">
    <name type="scientific">Polysphondylium violaceum</name>
    <dbReference type="NCBI Taxonomy" id="133409"/>
    <lineage>
        <taxon>Eukaryota</taxon>
        <taxon>Amoebozoa</taxon>
        <taxon>Evosea</taxon>
        <taxon>Eumycetozoa</taxon>
        <taxon>Dictyostelia</taxon>
        <taxon>Dictyosteliales</taxon>
        <taxon>Dictyosteliaceae</taxon>
        <taxon>Polysphondylium</taxon>
    </lineage>
</organism>
<comment type="caution">
    <text evidence="2">The sequence shown here is derived from an EMBL/GenBank/DDBJ whole genome shotgun (WGS) entry which is preliminary data.</text>
</comment>
<keyword evidence="1" id="KW-0472">Membrane</keyword>
<dbReference type="PANTHER" id="PTHR36124:SF1">
    <property type="entry name" value="ER-BOUND OXYGENASE MPAB_MPAB'_RUBBER OXYGENASE CATALYTIC DOMAIN-CONTAINING PROTEIN"/>
    <property type="match status" value="1"/>
</dbReference>
<evidence type="ECO:0000256" key="1">
    <source>
        <dbReference type="SAM" id="Phobius"/>
    </source>
</evidence>
<evidence type="ECO:0008006" key="4">
    <source>
        <dbReference type="Google" id="ProtNLM"/>
    </source>
</evidence>
<dbReference type="PANTHER" id="PTHR36124">
    <property type="match status" value="1"/>
</dbReference>
<dbReference type="Proteomes" id="UP000695562">
    <property type="component" value="Unassembled WGS sequence"/>
</dbReference>
<dbReference type="AlphaFoldDB" id="A0A8J4PTE6"/>
<dbReference type="OrthoDB" id="545169at2759"/>
<feature type="transmembrane region" description="Helical" evidence="1">
    <location>
        <begin position="6"/>
        <end position="28"/>
    </location>
</feature>
<evidence type="ECO:0000313" key="3">
    <source>
        <dbReference type="Proteomes" id="UP000695562"/>
    </source>
</evidence>
<proteinExistence type="predicted"/>
<dbReference type="EMBL" id="AJWJ01000154">
    <property type="protein sequence ID" value="KAF2074298.1"/>
    <property type="molecule type" value="Genomic_DNA"/>
</dbReference>
<dbReference type="InterPro" id="IPR046366">
    <property type="entry name" value="MPAB"/>
</dbReference>
<keyword evidence="3" id="KW-1185">Reference proteome</keyword>
<protein>
    <recommendedName>
        <fullName evidence="4">ER-bound oxygenase mpaB/mpaB'/Rubber oxygenase catalytic domain-containing protein</fullName>
    </recommendedName>
</protein>
<accession>A0A8J4PTE6</accession>
<dbReference type="GO" id="GO:0016491">
    <property type="term" value="F:oxidoreductase activity"/>
    <property type="evidence" value="ECO:0007669"/>
    <property type="project" value="InterPro"/>
</dbReference>
<sequence>MIEISTILSYLPGFLISVFIVYSTYNYYQRKVAQKKWEKRFEELDIKNNDHVDEIIKQIVGFDFPLEMFLSLNFAFYRTFCSPTISNVYKKTGIIAGDCEKRANDTDLLMHTWMDYGVDSEEGKASISHLNKIHGLHAKVTRNVDFLFVLCCLAADACDFCESYGSRKIQYREQLAIWEFYKRVGARMLLKDIPNTLEDCRKFIECYTEDNRQSRVNPDGGMLTEAFTKLVIHWYYALPEFVCRMAVSVLIYQMSETFHRKLDLAKPKPWEFALINGVLSIRKNVLKILPPRTVPYKVSDEVMNGFYGCPVSKETLSKVGPIDMLAKILD</sequence>
<gene>
    <name evidence="2" type="ORF">CYY_004392</name>
</gene>